<organism evidence="1 2">
    <name type="scientific">Imbroritus primus</name>
    <dbReference type="NCBI Taxonomy" id="3058603"/>
    <lineage>
        <taxon>Bacteria</taxon>
        <taxon>Pseudomonadati</taxon>
        <taxon>Pseudomonadota</taxon>
        <taxon>Betaproteobacteria</taxon>
        <taxon>Burkholderiales</taxon>
        <taxon>Burkholderiaceae</taxon>
        <taxon>Imbroritus</taxon>
    </lineage>
</organism>
<accession>A0ACD3SRG0</accession>
<proteinExistence type="predicted"/>
<gene>
    <name evidence="1" type="ORF">MW7_008510</name>
</gene>
<evidence type="ECO:0000313" key="2">
    <source>
        <dbReference type="Proteomes" id="UP000004277"/>
    </source>
</evidence>
<keyword evidence="2" id="KW-1185">Reference proteome</keyword>
<name>A0ACD3SRG0_9BURK</name>
<comment type="caution">
    <text evidence="1">The sequence shown here is derived from an EMBL/GenBank/DDBJ whole genome shotgun (WGS) entry which is preliminary data.</text>
</comment>
<evidence type="ECO:0000313" key="1">
    <source>
        <dbReference type="EMBL" id="TMS58734.1"/>
    </source>
</evidence>
<reference evidence="1" key="1">
    <citation type="submission" date="2019-05" db="EMBL/GenBank/DDBJ databases">
        <title>Revised genome assembly of Burkholderiaceae (previously Ralstonia) sp. PBA.</title>
        <authorList>
            <person name="Gan H.M."/>
        </authorList>
    </citation>
    <scope>NUCLEOTIDE SEQUENCE</scope>
    <source>
        <strain evidence="1">PBA</strain>
    </source>
</reference>
<dbReference type="Proteomes" id="UP000004277">
    <property type="component" value="Unassembled WGS sequence"/>
</dbReference>
<protein>
    <submittedName>
        <fullName evidence="1">SDR family oxidoreductase</fullName>
    </submittedName>
</protein>
<dbReference type="EMBL" id="AKCV02000015">
    <property type="protein sequence ID" value="TMS58734.1"/>
    <property type="molecule type" value="Genomic_DNA"/>
</dbReference>
<sequence length="261" mass="26662">MESRGMAGLCVVVTGGASGIGAATARKVVEAGGHVAIMDLNGEAAQTLAQALGARARGIRVDALDRDAVAAGYAAVAADLPPINGLVNCAGLPQVPRSIEDFPVEEWSRILDSHLKTTYLACQVIGGDMAARGAGAVVNIASVLAFRSGPVLAYGAAKAAVVNLTEALAVQWAKRGVRVNAVAPGWTDTPFLRPKERGGERDFGPIINATPQGRLMQPSEIAEVIYFLLSASASGVTGATIPCDGGVTIGCGWMPYGGLPQ</sequence>